<dbReference type="Proteomes" id="UP000662111">
    <property type="component" value="Unassembled WGS sequence"/>
</dbReference>
<protein>
    <recommendedName>
        <fullName evidence="2">PepSY domain-containing protein</fullName>
    </recommendedName>
</protein>
<comment type="caution">
    <text evidence="3">The sequence shown here is derived from an EMBL/GenBank/DDBJ whole genome shotgun (WGS) entry which is preliminary data.</text>
</comment>
<organism evidence="3 4">
    <name type="scientific">Ornithinimicrobium pekingense</name>
    <dbReference type="NCBI Taxonomy" id="384677"/>
    <lineage>
        <taxon>Bacteria</taxon>
        <taxon>Bacillati</taxon>
        <taxon>Actinomycetota</taxon>
        <taxon>Actinomycetes</taxon>
        <taxon>Micrococcales</taxon>
        <taxon>Ornithinimicrobiaceae</taxon>
        <taxon>Ornithinimicrobium</taxon>
    </lineage>
</organism>
<dbReference type="Gene3D" id="3.10.450.40">
    <property type="match status" value="1"/>
</dbReference>
<evidence type="ECO:0000313" key="3">
    <source>
        <dbReference type="EMBL" id="GGK66739.1"/>
    </source>
</evidence>
<dbReference type="EMBL" id="BMLB01000003">
    <property type="protein sequence ID" value="GGK66739.1"/>
    <property type="molecule type" value="Genomic_DNA"/>
</dbReference>
<accession>A0ABQ2F9T1</accession>
<gene>
    <name evidence="3" type="ORF">GCM10011509_13830</name>
</gene>
<evidence type="ECO:0000313" key="4">
    <source>
        <dbReference type="Proteomes" id="UP000662111"/>
    </source>
</evidence>
<evidence type="ECO:0000256" key="1">
    <source>
        <dbReference type="SAM" id="MobiDB-lite"/>
    </source>
</evidence>
<dbReference type="InterPro" id="IPR025711">
    <property type="entry name" value="PepSY"/>
</dbReference>
<proteinExistence type="predicted"/>
<reference evidence="4" key="1">
    <citation type="journal article" date="2019" name="Int. J. Syst. Evol. Microbiol.">
        <title>The Global Catalogue of Microorganisms (GCM) 10K type strain sequencing project: providing services to taxonomists for standard genome sequencing and annotation.</title>
        <authorList>
            <consortium name="The Broad Institute Genomics Platform"/>
            <consortium name="The Broad Institute Genome Sequencing Center for Infectious Disease"/>
            <person name="Wu L."/>
            <person name="Ma J."/>
        </authorList>
    </citation>
    <scope>NUCLEOTIDE SEQUENCE [LARGE SCALE GENOMIC DNA]</scope>
    <source>
        <strain evidence="4">CGMCC 1.5362</strain>
    </source>
</reference>
<dbReference type="Pfam" id="PF03413">
    <property type="entry name" value="PepSY"/>
    <property type="match status" value="1"/>
</dbReference>
<feature type="compositionally biased region" description="Low complexity" evidence="1">
    <location>
        <begin position="47"/>
        <end position="73"/>
    </location>
</feature>
<sequence length="217" mass="21896">MRARLTVLWEREAMNIPTNRTLTAALTLALAVGLTACGSGDDGTDGAGVEATTPVEATTDDTATAEDTSADGTATGGAAGDLTATALTAVATAEDEAGGTAYEIDDQDDDGSWEVDVAVGDRSVEVTVSEDGLTVVGTEDDDLDDDDRTAVEAAGTTLADAIETAVTEVGGTLDDAELEEEDGAWLWKVTVDGADSGDDDVDVLVDVSSGEVVSTDG</sequence>
<name>A0ABQ2F9T1_9MICO</name>
<feature type="region of interest" description="Disordered" evidence="1">
    <location>
        <begin position="40"/>
        <end position="79"/>
    </location>
</feature>
<evidence type="ECO:0000259" key="2">
    <source>
        <dbReference type="Pfam" id="PF03413"/>
    </source>
</evidence>
<keyword evidence="4" id="KW-1185">Reference proteome</keyword>
<feature type="domain" description="PepSY" evidence="2">
    <location>
        <begin position="157"/>
        <end position="215"/>
    </location>
</feature>